<evidence type="ECO:0000313" key="5">
    <source>
        <dbReference type="EMBL" id="MBE1560907.1"/>
    </source>
</evidence>
<organism evidence="5 6">
    <name type="scientific">Nonomuraea africana</name>
    <dbReference type="NCBI Taxonomy" id="46171"/>
    <lineage>
        <taxon>Bacteria</taxon>
        <taxon>Bacillati</taxon>
        <taxon>Actinomycetota</taxon>
        <taxon>Actinomycetes</taxon>
        <taxon>Streptosporangiales</taxon>
        <taxon>Streptosporangiaceae</taxon>
        <taxon>Nonomuraea</taxon>
    </lineage>
</organism>
<feature type="region of interest" description="Disordered" evidence="2">
    <location>
        <begin position="60"/>
        <end position="93"/>
    </location>
</feature>
<dbReference type="PANTHER" id="PTHR45625">
    <property type="entry name" value="PEPTIDYL-PROLYL CIS-TRANS ISOMERASE-RELATED"/>
    <property type="match status" value="1"/>
</dbReference>
<feature type="compositionally biased region" description="Basic and acidic residues" evidence="2">
    <location>
        <begin position="1"/>
        <end position="19"/>
    </location>
</feature>
<keyword evidence="3" id="KW-0472">Membrane</keyword>
<evidence type="ECO:0000313" key="6">
    <source>
        <dbReference type="Proteomes" id="UP000661607"/>
    </source>
</evidence>
<feature type="compositionally biased region" description="Low complexity" evidence="2">
    <location>
        <begin position="64"/>
        <end position="93"/>
    </location>
</feature>
<gene>
    <name evidence="5" type="ORF">H4W81_003686</name>
</gene>
<evidence type="ECO:0000256" key="1">
    <source>
        <dbReference type="ARBA" id="ARBA00002388"/>
    </source>
</evidence>
<proteinExistence type="predicted"/>
<evidence type="ECO:0000256" key="3">
    <source>
        <dbReference type="SAM" id="Phobius"/>
    </source>
</evidence>
<dbReference type="PROSITE" id="PS50072">
    <property type="entry name" value="CSA_PPIASE_2"/>
    <property type="match status" value="1"/>
</dbReference>
<feature type="transmembrane region" description="Helical" evidence="3">
    <location>
        <begin position="34"/>
        <end position="55"/>
    </location>
</feature>
<dbReference type="PANTHER" id="PTHR45625:SF3">
    <property type="entry name" value="PEPTIDYL-PROLYL CIS-TRANS ISOMERASE B-RELATED"/>
    <property type="match status" value="1"/>
</dbReference>
<dbReference type="GO" id="GO:0003755">
    <property type="term" value="F:peptidyl-prolyl cis-trans isomerase activity"/>
    <property type="evidence" value="ECO:0007669"/>
    <property type="project" value="UniProtKB-EC"/>
</dbReference>
<dbReference type="RefSeq" id="WP_192775919.1">
    <property type="nucleotide sequence ID" value="NZ_BAAASY010000014.1"/>
</dbReference>
<comment type="caution">
    <text evidence="5">The sequence shown here is derived from an EMBL/GenBank/DDBJ whole genome shotgun (WGS) entry which is preliminary data.</text>
</comment>
<dbReference type="Gene3D" id="2.40.100.10">
    <property type="entry name" value="Cyclophilin-like"/>
    <property type="match status" value="1"/>
</dbReference>
<dbReference type="InterPro" id="IPR044666">
    <property type="entry name" value="Cyclophilin_A-like"/>
</dbReference>
<evidence type="ECO:0000259" key="4">
    <source>
        <dbReference type="PROSITE" id="PS50072"/>
    </source>
</evidence>
<keyword evidence="6" id="KW-1185">Reference proteome</keyword>
<comment type="function">
    <text evidence="1">PPIases accelerate the folding of proteins. It catalyzes the cis-trans isomerization of proline imidic peptide bonds in oligopeptides.</text>
</comment>
<reference evidence="5 6" key="1">
    <citation type="submission" date="2020-10" db="EMBL/GenBank/DDBJ databases">
        <title>Sequencing the genomes of 1000 actinobacteria strains.</title>
        <authorList>
            <person name="Klenk H.-P."/>
        </authorList>
    </citation>
    <scope>NUCLEOTIDE SEQUENCE [LARGE SCALE GENOMIC DNA]</scope>
    <source>
        <strain evidence="5 6">DSM 43748</strain>
    </source>
</reference>
<dbReference type="EMBL" id="JADBEF010000001">
    <property type="protein sequence ID" value="MBE1560907.1"/>
    <property type="molecule type" value="Genomic_DNA"/>
</dbReference>
<feature type="region of interest" description="Disordered" evidence="2">
    <location>
        <begin position="1"/>
        <end position="25"/>
    </location>
</feature>
<dbReference type="Pfam" id="PF00160">
    <property type="entry name" value="Pro_isomerase"/>
    <property type="match status" value="1"/>
</dbReference>
<sequence>MSGDDRQSQLAREHKERQAQRAAEQAAKAKRNTFIGAGVAVALVAGGIIAATTMLGRSDATPMAAEETPSASPSASTSVPAVPSASPSVSAGPVSCTYKKETNAGVPTKYVGMPGKKPNKKLKQMTILTNHGKIVIDLMTDQAPCSVNAMDFLAKKNFFDNTKCQRLVTPDVSGLHLLQCGDPLAKADGVNPTDGQGSAGFTYGDENIGMPYSQGVVFITQPSGSAGQNGSQFAISLSNDNTQLPAEYSVLGVVSEGMEMMLGIAKDEKDLIVNPNDVTGDGGTTAPKKPVIIKDVRLS</sequence>
<protein>
    <submittedName>
        <fullName evidence="5">Peptidyl-prolyl cis-trans isomerase B (Cyclophilin B)</fullName>
        <ecNumber evidence="5">5.2.1.8</ecNumber>
    </submittedName>
</protein>
<feature type="domain" description="PPIase cyclophilin-type" evidence="4">
    <location>
        <begin position="129"/>
        <end position="298"/>
    </location>
</feature>
<keyword evidence="5" id="KW-0413">Isomerase</keyword>
<keyword evidence="3" id="KW-0812">Transmembrane</keyword>
<evidence type="ECO:0000256" key="2">
    <source>
        <dbReference type="SAM" id="MobiDB-lite"/>
    </source>
</evidence>
<keyword evidence="3" id="KW-1133">Transmembrane helix</keyword>
<dbReference type="InterPro" id="IPR029000">
    <property type="entry name" value="Cyclophilin-like_dom_sf"/>
</dbReference>
<dbReference type="InterPro" id="IPR002130">
    <property type="entry name" value="Cyclophilin-type_PPIase_dom"/>
</dbReference>
<accession>A0ABR9KH58</accession>
<dbReference type="SUPFAM" id="SSF50891">
    <property type="entry name" value="Cyclophilin-like"/>
    <property type="match status" value="1"/>
</dbReference>
<dbReference type="EC" id="5.2.1.8" evidence="5"/>
<dbReference type="Proteomes" id="UP000661607">
    <property type="component" value="Unassembled WGS sequence"/>
</dbReference>
<name>A0ABR9KH58_9ACTN</name>